<feature type="domain" description="DUF6537" evidence="3">
    <location>
        <begin position="268"/>
        <end position="480"/>
    </location>
</feature>
<dbReference type="Pfam" id="PF01558">
    <property type="entry name" value="POR"/>
    <property type="match status" value="1"/>
</dbReference>
<dbReference type="Gene3D" id="3.40.920.10">
    <property type="entry name" value="Pyruvate-ferredoxin oxidoreductase, PFOR, domain III"/>
    <property type="match status" value="1"/>
</dbReference>
<reference evidence="4 5" key="1">
    <citation type="submission" date="2018-06" db="EMBL/GenBank/DDBJ databases">
        <title>Rhizobium wuzhouense sp. nov., isolated from roots of Oryza officinalis.</title>
        <authorList>
            <person name="Yuan T."/>
        </authorList>
    </citation>
    <scope>NUCLEOTIDE SEQUENCE [LARGE SCALE GENOMIC DNA]</scope>
    <source>
        <strain evidence="4 5">W44</strain>
    </source>
</reference>
<accession>A0ABX5NTE0</accession>
<sequence length="522" mass="57722">MKDDTVKLDLKPVGPATERPISIAIVAMGGQGGGVLTDWVVALGEEHGWVAQSTSVPGVAQRTGATIYYVEMMQMGEDGRYPILAQMPTPGDVDVVIASEYMEAGRSILRGIVTPDRTTLIASNHRALAITEKMAPGESVADSGAVTDAVHVAAHHEIIFDMNAVAVENGSVISAALFGALAASGALPFARETYRKVIRFGGKGVEASIATFDAAFDRALHPELKPATTATDSATDIVLPEHLQNPRANALLQQIRTSLAPPAHAMTFLGLKKVVDFQDIRYGSEYIDLLIDLHQRDIVAGGEGQNFAFTVQAAKYLANAMVYDDMIRVARSKIRSARRERIRKELGVDAEKIIQTTEYMHPRMEEFVSALPVGLARWISRHHKLYAWADRRINKGRKVKTYSLRWFSILYLLGSLRFTRRMSLRYQAEMRHRDDWLAAASRTLTSNYALAVEILKFRRLIKGYSDTHERSLSKFDKVMRSTLQIADREDAAMWAGLLLTSAVKDSSHESLDGVVKTIETIR</sequence>
<organism evidence="4 5">
    <name type="scientific">Rhizobium wuzhouense</name>
    <dbReference type="NCBI Taxonomy" id="1986026"/>
    <lineage>
        <taxon>Bacteria</taxon>
        <taxon>Pseudomonadati</taxon>
        <taxon>Pseudomonadota</taxon>
        <taxon>Alphaproteobacteria</taxon>
        <taxon>Hyphomicrobiales</taxon>
        <taxon>Rhizobiaceae</taxon>
        <taxon>Rhizobium/Agrobacterium group</taxon>
        <taxon>Rhizobium</taxon>
    </lineage>
</organism>
<dbReference type="NCBIfam" id="NF006179">
    <property type="entry name" value="PRK08312.1"/>
    <property type="match status" value="1"/>
</dbReference>
<protein>
    <recommendedName>
        <fullName evidence="6">Indolepyruvate oxidoreductase subunit beta family protein</fullName>
    </recommendedName>
</protein>
<keyword evidence="5" id="KW-1185">Reference proteome</keyword>
<name>A0ABX5NTE0_9HYPH</name>
<feature type="domain" description="Pyruvate/ketoisovalerate oxidoreductase catalytic" evidence="2">
    <location>
        <begin position="29"/>
        <end position="217"/>
    </location>
</feature>
<evidence type="ECO:0000313" key="5">
    <source>
        <dbReference type="Proteomes" id="UP000247536"/>
    </source>
</evidence>
<proteinExistence type="predicted"/>
<evidence type="ECO:0000259" key="3">
    <source>
        <dbReference type="Pfam" id="PF20169"/>
    </source>
</evidence>
<dbReference type="InterPro" id="IPR019752">
    <property type="entry name" value="Pyrv/ketoisovalerate_OxRed_cat"/>
</dbReference>
<dbReference type="InterPro" id="IPR046667">
    <property type="entry name" value="DUF6537"/>
</dbReference>
<evidence type="ECO:0008006" key="6">
    <source>
        <dbReference type="Google" id="ProtNLM"/>
    </source>
</evidence>
<dbReference type="PANTHER" id="PTHR43854:SF1">
    <property type="entry name" value="INDOLEPYRUVATE OXIDOREDUCTASE SUBUNIT IORB"/>
    <property type="match status" value="1"/>
</dbReference>
<dbReference type="InterPro" id="IPR002869">
    <property type="entry name" value="Pyrv_flavodox_OxRed_cen"/>
</dbReference>
<evidence type="ECO:0000313" key="4">
    <source>
        <dbReference type="EMBL" id="PYB71994.1"/>
    </source>
</evidence>
<dbReference type="Proteomes" id="UP000247536">
    <property type="component" value="Unassembled WGS sequence"/>
</dbReference>
<evidence type="ECO:0000259" key="2">
    <source>
        <dbReference type="Pfam" id="PF01558"/>
    </source>
</evidence>
<evidence type="ECO:0000256" key="1">
    <source>
        <dbReference type="ARBA" id="ARBA00023002"/>
    </source>
</evidence>
<dbReference type="PANTHER" id="PTHR43854">
    <property type="entry name" value="INDOLEPYRUVATE OXIDOREDUCTASE SUBUNIT IORB"/>
    <property type="match status" value="1"/>
</dbReference>
<dbReference type="EMBL" id="QJRY01000006">
    <property type="protein sequence ID" value="PYB71994.1"/>
    <property type="molecule type" value="Genomic_DNA"/>
</dbReference>
<dbReference type="InterPro" id="IPR052198">
    <property type="entry name" value="IorB_Oxidoreductase"/>
</dbReference>
<keyword evidence="1" id="KW-0560">Oxidoreductase</keyword>
<dbReference type="Pfam" id="PF20169">
    <property type="entry name" value="DUF6537"/>
    <property type="match status" value="1"/>
</dbReference>
<gene>
    <name evidence="4" type="ORF">DMY87_16730</name>
</gene>
<comment type="caution">
    <text evidence="4">The sequence shown here is derived from an EMBL/GenBank/DDBJ whole genome shotgun (WGS) entry which is preliminary data.</text>
</comment>